<protein>
    <recommendedName>
        <fullName evidence="8">Gamma-tubulin complex component</fullName>
    </recommendedName>
</protein>
<dbReference type="PANTHER" id="PTHR19302:SF13">
    <property type="entry name" value="GAMMA-TUBULIN COMPLEX COMPONENT 2"/>
    <property type="match status" value="1"/>
</dbReference>
<dbReference type="GO" id="GO:0051011">
    <property type="term" value="F:microtubule minus-end binding"/>
    <property type="evidence" value="ECO:0007669"/>
    <property type="project" value="TreeGrafter"/>
</dbReference>
<feature type="compositionally biased region" description="Low complexity" evidence="9">
    <location>
        <begin position="99"/>
        <end position="112"/>
    </location>
</feature>
<evidence type="ECO:0000256" key="2">
    <source>
        <dbReference type="ARBA" id="ARBA00010337"/>
    </source>
</evidence>
<evidence type="ECO:0000259" key="11">
    <source>
        <dbReference type="Pfam" id="PF17681"/>
    </source>
</evidence>
<dbReference type="GO" id="GO:0043015">
    <property type="term" value="F:gamma-tubulin binding"/>
    <property type="evidence" value="ECO:0007669"/>
    <property type="project" value="InterPro"/>
</dbReference>
<dbReference type="GO" id="GO:0005874">
    <property type="term" value="C:microtubule"/>
    <property type="evidence" value="ECO:0007669"/>
    <property type="project" value="UniProtKB-KW"/>
</dbReference>
<dbReference type="GO" id="GO:0051225">
    <property type="term" value="P:spindle assembly"/>
    <property type="evidence" value="ECO:0007669"/>
    <property type="project" value="TreeGrafter"/>
</dbReference>
<feature type="region of interest" description="Disordered" evidence="9">
    <location>
        <begin position="738"/>
        <end position="758"/>
    </location>
</feature>
<organism evidence="12 13">
    <name type="scientific">Amphibalanus amphitrite</name>
    <name type="common">Striped barnacle</name>
    <name type="synonym">Balanus amphitrite</name>
    <dbReference type="NCBI Taxonomy" id="1232801"/>
    <lineage>
        <taxon>Eukaryota</taxon>
        <taxon>Metazoa</taxon>
        <taxon>Ecdysozoa</taxon>
        <taxon>Arthropoda</taxon>
        <taxon>Crustacea</taxon>
        <taxon>Multicrustacea</taxon>
        <taxon>Cirripedia</taxon>
        <taxon>Thoracica</taxon>
        <taxon>Thoracicalcarea</taxon>
        <taxon>Balanomorpha</taxon>
        <taxon>Balanoidea</taxon>
        <taxon>Balanidae</taxon>
        <taxon>Amphibalaninae</taxon>
        <taxon>Amphibalanus</taxon>
    </lineage>
</organism>
<evidence type="ECO:0000256" key="1">
    <source>
        <dbReference type="ARBA" id="ARBA00004300"/>
    </source>
</evidence>
<feature type="compositionally biased region" description="Pro residues" evidence="9">
    <location>
        <begin position="113"/>
        <end position="125"/>
    </location>
</feature>
<dbReference type="GO" id="GO:0000930">
    <property type="term" value="C:gamma-tubulin complex"/>
    <property type="evidence" value="ECO:0007669"/>
    <property type="project" value="TreeGrafter"/>
</dbReference>
<dbReference type="Pfam" id="PF17681">
    <property type="entry name" value="GCP_N_terminal"/>
    <property type="match status" value="1"/>
</dbReference>
<evidence type="ECO:0000256" key="6">
    <source>
        <dbReference type="ARBA" id="ARBA00093403"/>
    </source>
</evidence>
<evidence type="ECO:0000313" key="12">
    <source>
        <dbReference type="EMBL" id="KAF0299593.1"/>
    </source>
</evidence>
<dbReference type="PANTHER" id="PTHR19302">
    <property type="entry name" value="GAMMA TUBULIN COMPLEX PROTEIN"/>
    <property type="match status" value="1"/>
</dbReference>
<evidence type="ECO:0000256" key="8">
    <source>
        <dbReference type="RuleBase" id="RU363050"/>
    </source>
</evidence>
<dbReference type="AlphaFoldDB" id="A0A6A4W0Z7"/>
<comment type="function">
    <text evidence="6">Component of the gamma-tubulin ring complex (gTuRC) which mediates microtubule nucleation. The gTuRC regulates the minus-end nucleation of alpha-beta tubulin heterodimers that grow into microtubule protafilaments, a critical step in centrosome duplication and spindle formation. Plays a role in neuronal migration.</text>
</comment>
<comment type="subunit">
    <text evidence="7">Component of the gamma-tubulin ring complex (gTuRC) consisting of TUBGCP2, TUBGCP3, TUBGCP4, TUBGCP5 and TUBGCP6 and gamma-tubulin TUBG1 or TUBG2. TUBGCP2, TUBGCP3, TUBGCP4, TUBGCP5 and TUBGCP6 assemble in a 5:5:2:1:1 stoichiometry; each is associated with a gamma-tubulin, thereby arranging 14 gamma-tubulins in a helical manner. Gamma-tubulin at the first position is blocked by TUBGCP3 at the last position, allowing 13 protafilaments to grow into a microtubule. The gTuRC (via TUBGCP3 and TUBGCP6) interacts with ACTB and MZT1; the interactions form a luminal bridge that stabilizes the initial structure during complex assembly. The gTuRC (via TUBGCP2) interacts with MZT2A/MZT2B and CDK5RAP2 (via CM1 motif); the interactions play a role in gTuRC activation. Interacts with ATF5; the ATF5:PCNT:polyglutamylated tubulin (PGT) tripartite unites the mother centriole and the pericentriolar material (PCM) in the centrosome.</text>
</comment>
<dbReference type="InterPro" id="IPR041470">
    <property type="entry name" value="GCP_N"/>
</dbReference>
<feature type="domain" description="Gamma tubulin complex component C-terminal" evidence="10">
    <location>
        <begin position="462"/>
        <end position="801"/>
    </location>
</feature>
<dbReference type="GO" id="GO:0007020">
    <property type="term" value="P:microtubule nucleation"/>
    <property type="evidence" value="ECO:0007669"/>
    <property type="project" value="InterPro"/>
</dbReference>
<evidence type="ECO:0000256" key="5">
    <source>
        <dbReference type="ARBA" id="ARBA00023212"/>
    </source>
</evidence>
<evidence type="ECO:0000256" key="3">
    <source>
        <dbReference type="ARBA" id="ARBA00022490"/>
    </source>
</evidence>
<comment type="similarity">
    <text evidence="2 8">Belongs to the TUBGCP family.</text>
</comment>
<evidence type="ECO:0000256" key="7">
    <source>
        <dbReference type="ARBA" id="ARBA00093572"/>
    </source>
</evidence>
<keyword evidence="13" id="KW-1185">Reference proteome</keyword>
<feature type="region of interest" description="Disordered" evidence="9">
    <location>
        <begin position="94"/>
        <end position="135"/>
    </location>
</feature>
<accession>A0A6A4W0Z7</accession>
<sequence length="808" mass="89904">MSSAFRLQQYLNDLLKNAGHERITQEQLSALVAAAAEKPAVSQTQVHRAIKHLSHGNADTQLIRRKYEDIKKKDLCPHLDRVLVLLSRRTAGDSWVTGASSSSAAPTSTDAPTPAPAAAPAPAPAVPETRSRSQVDQLAVSELREALKREVGSPQPAVAAAATLSARLQQQGGAPRQSSPYPVPDWLAERPYMTRGLVTAGPPADRLAPALAPLGDLPIATQEATVIEDVLFCLSGVDGEYISVSQGDCRIDGTIDPALQETVRQISPLFAHFATVMAFAEESTFVPGQVVQALGAALRSHVKNYLVLIAQLETQHRAGELTMQRLWFYLQPSLRTMEILADVADTVFQHGLQSGQILSLLHDRCLTGDERTQQLCLHLVQAAAVPYMRILESWIYKGSISDPYREFLVEDNEVSGHENLRCPEAPTLVYSPRERHYVDAIDRAYAYSSKTLLRLLMDAKDLMGRLRSVKHYYLMDQGDFIVQFMDLCEPELQKNISDILPTKLENLLDLALRTSAAKSDPYKDDLRPELLGYDLNTQMMKIHSIETYEEKEHWAPAEHLAISGLQAFTFGSAVTWPVSLVLNRKALACYQMMFRHLFYCKHVERQLCQLWVSNKVVKQFADGGDRGYAPAFALRQRMLTSVQNLLYYMTSEVVEPSWQNFITKMQQVTNVDEVLQLHNDLLNGCMRDCMLTRPELLRTVSRLLTVCVTFVSFLQNARRHYVDAELSCMLSEAGGARASSVEPSGLTQRASPEPEEASDSVTFAASVAEMDAQFTSVLLTLLDNISDFGRENYNAKLISILYRYGADS</sequence>
<dbReference type="OrthoDB" id="2192946at2759"/>
<name>A0A6A4W0Z7_AMPAM</name>
<dbReference type="Proteomes" id="UP000440578">
    <property type="component" value="Unassembled WGS sequence"/>
</dbReference>
<comment type="caution">
    <text evidence="12">The sequence shown here is derived from an EMBL/GenBank/DDBJ whole genome shotgun (WGS) entry which is preliminary data.</text>
</comment>
<gene>
    <name evidence="12" type="primary">Tubgcp2</name>
    <name evidence="12" type="ORF">FJT64_003457</name>
</gene>
<dbReference type="FunFam" id="1.20.120.1900:FF:000002">
    <property type="entry name" value="Gamma-tubulin complex component"/>
    <property type="match status" value="1"/>
</dbReference>
<dbReference type="Pfam" id="PF04130">
    <property type="entry name" value="GCP_C_terminal"/>
    <property type="match status" value="1"/>
</dbReference>
<dbReference type="GO" id="GO:0051321">
    <property type="term" value="P:meiotic cell cycle"/>
    <property type="evidence" value="ECO:0007669"/>
    <property type="project" value="TreeGrafter"/>
</dbReference>
<comment type="subcellular location">
    <subcellularLocation>
        <location evidence="1">Cytoplasm</location>
        <location evidence="1">Cytoskeleton</location>
        <location evidence="1">Microtubule organizing center</location>
        <location evidence="1">Centrosome</location>
    </subcellularLocation>
</comment>
<feature type="domain" description="Gamma tubulin complex component protein N-terminal" evidence="11">
    <location>
        <begin position="227"/>
        <end position="420"/>
    </location>
</feature>
<reference evidence="12 13" key="1">
    <citation type="submission" date="2019-07" db="EMBL/GenBank/DDBJ databases">
        <title>Draft genome assembly of a fouling barnacle, Amphibalanus amphitrite (Darwin, 1854): The first reference genome for Thecostraca.</title>
        <authorList>
            <person name="Kim W."/>
        </authorList>
    </citation>
    <scope>NUCLEOTIDE SEQUENCE [LARGE SCALE GENOMIC DNA]</scope>
    <source>
        <strain evidence="12">SNU_AA5</strain>
        <tissue evidence="12">Soma without cirri and trophi</tissue>
    </source>
</reference>
<dbReference type="GO" id="GO:0031122">
    <property type="term" value="P:cytoplasmic microtubule organization"/>
    <property type="evidence" value="ECO:0007669"/>
    <property type="project" value="TreeGrafter"/>
</dbReference>
<dbReference type="GO" id="GO:0000278">
    <property type="term" value="P:mitotic cell cycle"/>
    <property type="evidence" value="ECO:0007669"/>
    <property type="project" value="TreeGrafter"/>
</dbReference>
<keyword evidence="3 8" id="KW-0963">Cytoplasm</keyword>
<dbReference type="GO" id="GO:0005813">
    <property type="term" value="C:centrosome"/>
    <property type="evidence" value="ECO:0007669"/>
    <property type="project" value="UniProtKB-SubCell"/>
</dbReference>
<dbReference type="Gene3D" id="1.20.120.1900">
    <property type="entry name" value="Gamma-tubulin complex, C-terminal domain"/>
    <property type="match status" value="1"/>
</dbReference>
<evidence type="ECO:0000259" key="10">
    <source>
        <dbReference type="Pfam" id="PF04130"/>
    </source>
</evidence>
<evidence type="ECO:0000256" key="9">
    <source>
        <dbReference type="SAM" id="MobiDB-lite"/>
    </source>
</evidence>
<dbReference type="InterPro" id="IPR042241">
    <property type="entry name" value="GCP_C_sf"/>
</dbReference>
<proteinExistence type="inferred from homology"/>
<evidence type="ECO:0000256" key="4">
    <source>
        <dbReference type="ARBA" id="ARBA00022701"/>
    </source>
</evidence>
<dbReference type="GO" id="GO:0000922">
    <property type="term" value="C:spindle pole"/>
    <property type="evidence" value="ECO:0007669"/>
    <property type="project" value="InterPro"/>
</dbReference>
<dbReference type="EMBL" id="VIIS01001348">
    <property type="protein sequence ID" value="KAF0299593.1"/>
    <property type="molecule type" value="Genomic_DNA"/>
</dbReference>
<evidence type="ECO:0000313" key="13">
    <source>
        <dbReference type="Proteomes" id="UP000440578"/>
    </source>
</evidence>
<dbReference type="InterPro" id="IPR007259">
    <property type="entry name" value="GCP"/>
</dbReference>
<dbReference type="InterPro" id="IPR040457">
    <property type="entry name" value="GCP_C"/>
</dbReference>
<feature type="compositionally biased region" description="Polar residues" evidence="9">
    <location>
        <begin position="741"/>
        <end position="750"/>
    </location>
</feature>
<keyword evidence="5 8" id="KW-0206">Cytoskeleton</keyword>
<keyword evidence="4 8" id="KW-0493">Microtubule</keyword>